<dbReference type="GO" id="GO:0005737">
    <property type="term" value="C:cytoplasm"/>
    <property type="evidence" value="ECO:0007669"/>
    <property type="project" value="TreeGrafter"/>
</dbReference>
<evidence type="ECO:0000313" key="9">
    <source>
        <dbReference type="Proteomes" id="UP000307440"/>
    </source>
</evidence>
<evidence type="ECO:0000256" key="2">
    <source>
        <dbReference type="ARBA" id="ARBA00005866"/>
    </source>
</evidence>
<dbReference type="Proteomes" id="UP000307440">
    <property type="component" value="Unassembled WGS sequence"/>
</dbReference>
<dbReference type="InterPro" id="IPR025532">
    <property type="entry name" value="G6P_1-epimerase"/>
</dbReference>
<dbReference type="AlphaFoldDB" id="A0A5C3LCG9"/>
<dbReference type="PANTHER" id="PTHR11122">
    <property type="entry name" value="APOSPORY-ASSOCIATED PROTEIN C-RELATED"/>
    <property type="match status" value="1"/>
</dbReference>
<name>A0A5C3LCG9_COPMA</name>
<dbReference type="Gene3D" id="2.70.98.10">
    <property type="match status" value="1"/>
</dbReference>
<dbReference type="OrthoDB" id="1659429at2759"/>
<dbReference type="SUPFAM" id="SSF74650">
    <property type="entry name" value="Galactose mutarotase-like"/>
    <property type="match status" value="1"/>
</dbReference>
<dbReference type="InterPro" id="IPR011013">
    <property type="entry name" value="Gal_mutarotase_sf_dom"/>
</dbReference>
<dbReference type="CDD" id="cd09020">
    <property type="entry name" value="D-hex-6-P-epi_like"/>
    <property type="match status" value="1"/>
</dbReference>
<reference evidence="8 9" key="1">
    <citation type="journal article" date="2019" name="Nat. Ecol. Evol.">
        <title>Megaphylogeny resolves global patterns of mushroom evolution.</title>
        <authorList>
            <person name="Varga T."/>
            <person name="Krizsan K."/>
            <person name="Foldi C."/>
            <person name="Dima B."/>
            <person name="Sanchez-Garcia M."/>
            <person name="Sanchez-Ramirez S."/>
            <person name="Szollosi G.J."/>
            <person name="Szarkandi J.G."/>
            <person name="Papp V."/>
            <person name="Albert L."/>
            <person name="Andreopoulos W."/>
            <person name="Angelini C."/>
            <person name="Antonin V."/>
            <person name="Barry K.W."/>
            <person name="Bougher N.L."/>
            <person name="Buchanan P."/>
            <person name="Buyck B."/>
            <person name="Bense V."/>
            <person name="Catcheside P."/>
            <person name="Chovatia M."/>
            <person name="Cooper J."/>
            <person name="Damon W."/>
            <person name="Desjardin D."/>
            <person name="Finy P."/>
            <person name="Geml J."/>
            <person name="Haridas S."/>
            <person name="Hughes K."/>
            <person name="Justo A."/>
            <person name="Karasinski D."/>
            <person name="Kautmanova I."/>
            <person name="Kiss B."/>
            <person name="Kocsube S."/>
            <person name="Kotiranta H."/>
            <person name="LaButti K.M."/>
            <person name="Lechner B.E."/>
            <person name="Liimatainen K."/>
            <person name="Lipzen A."/>
            <person name="Lukacs Z."/>
            <person name="Mihaltcheva S."/>
            <person name="Morgado L.N."/>
            <person name="Niskanen T."/>
            <person name="Noordeloos M.E."/>
            <person name="Ohm R.A."/>
            <person name="Ortiz-Santana B."/>
            <person name="Ovrebo C."/>
            <person name="Racz N."/>
            <person name="Riley R."/>
            <person name="Savchenko A."/>
            <person name="Shiryaev A."/>
            <person name="Soop K."/>
            <person name="Spirin V."/>
            <person name="Szebenyi C."/>
            <person name="Tomsovsky M."/>
            <person name="Tulloss R.E."/>
            <person name="Uehling J."/>
            <person name="Grigoriev I.V."/>
            <person name="Vagvolgyi C."/>
            <person name="Papp T."/>
            <person name="Martin F.M."/>
            <person name="Miettinen O."/>
            <person name="Hibbett D.S."/>
            <person name="Nagy L.G."/>
        </authorList>
    </citation>
    <scope>NUCLEOTIDE SEQUENCE [LARGE SCALE GENOMIC DNA]</scope>
    <source>
        <strain evidence="8 9">CBS 121175</strain>
    </source>
</reference>
<dbReference type="InterPro" id="IPR008183">
    <property type="entry name" value="Aldose_1/G6P_1-epimerase"/>
</dbReference>
<evidence type="ECO:0000256" key="4">
    <source>
        <dbReference type="ARBA" id="ARBA00023235"/>
    </source>
</evidence>
<dbReference type="PIRSF" id="PIRSF016020">
    <property type="entry name" value="PHexose_mutarotase"/>
    <property type="match status" value="1"/>
</dbReference>
<feature type="active site" evidence="6">
    <location>
        <position position="162"/>
    </location>
</feature>
<dbReference type="GO" id="GO:0005975">
    <property type="term" value="P:carbohydrate metabolic process"/>
    <property type="evidence" value="ECO:0007669"/>
    <property type="project" value="InterPro"/>
</dbReference>
<comment type="similarity">
    <text evidence="2 5">Belongs to the glucose-6-phosphate 1-epimerase family.</text>
</comment>
<feature type="binding site" evidence="7">
    <location>
        <position position="89"/>
    </location>
    <ligand>
        <name>substrate</name>
    </ligand>
</feature>
<evidence type="ECO:0000256" key="6">
    <source>
        <dbReference type="PIRSR" id="PIRSR016020-1"/>
    </source>
</evidence>
<evidence type="ECO:0000313" key="8">
    <source>
        <dbReference type="EMBL" id="TFK30448.1"/>
    </source>
</evidence>
<dbReference type="EC" id="5.1.3.15" evidence="3 5"/>
<feature type="binding site" evidence="7">
    <location>
        <position position="84"/>
    </location>
    <ligand>
        <name>substrate</name>
    </ligand>
</feature>
<dbReference type="EMBL" id="ML210146">
    <property type="protein sequence ID" value="TFK30448.1"/>
    <property type="molecule type" value="Genomic_DNA"/>
</dbReference>
<keyword evidence="9" id="KW-1185">Reference proteome</keyword>
<evidence type="ECO:0000256" key="1">
    <source>
        <dbReference type="ARBA" id="ARBA00001096"/>
    </source>
</evidence>
<keyword evidence="4 5" id="KW-0413">Isomerase</keyword>
<comment type="catalytic activity">
    <reaction evidence="1">
        <text>alpha-D-glucose 6-phosphate = beta-D-glucose 6-phosphate</text>
        <dbReference type="Rhea" id="RHEA:16249"/>
        <dbReference type="ChEBI" id="CHEBI:58225"/>
        <dbReference type="ChEBI" id="CHEBI:58247"/>
        <dbReference type="EC" id="5.1.3.15"/>
    </reaction>
</comment>
<evidence type="ECO:0000256" key="5">
    <source>
        <dbReference type="PIRNR" id="PIRNR016020"/>
    </source>
</evidence>
<dbReference type="STRING" id="230819.A0A5C3LCG9"/>
<comment type="function">
    <text evidence="5">Catalyzes the interconversion between the alpha and beta anomers from at least three hexose 6-phosphate sugars (Glc6P, Gal6P, and Man6P).</text>
</comment>
<sequence>MPVHHLPGKLILQHPEGPSAEVLLYGATVVSWKSPSHGSTELKERLFLSSKAILDGSKAVRGGIPVVFPCFGAPQHPDHMKLSQHGFARTSTWKFHKTVLDNGVGVSIQLDLHPTPEIAKVYNKPFQLSYVVTLAGHQLSTDLHVTNPAGSDASLEFQALLHTYLAAPASEVGITPLENLKFYDKTEASEEARQTAKVETRSVVDVGNYTDSVYEDAPQNYMVSWGSGSINVRAKGFKDVVVWNPGEEGKKIGDMEDGGWNKYVCVEPGHVRGYLELAPGHSWIGQQVITVKA</sequence>
<protein>
    <recommendedName>
        <fullName evidence="3 5">Glucose-6-phosphate 1-epimerase</fullName>
        <ecNumber evidence="3 5">5.1.3.15</ecNumber>
    </recommendedName>
</protein>
<gene>
    <name evidence="8" type="ORF">FA15DRAFT_662403</name>
</gene>
<feature type="binding site" evidence="7">
    <location>
        <position position="61"/>
    </location>
    <ligand>
        <name>substrate</name>
    </ligand>
</feature>
<dbReference type="Pfam" id="PF01263">
    <property type="entry name" value="Aldose_epim"/>
    <property type="match status" value="1"/>
</dbReference>
<proteinExistence type="inferred from homology"/>
<accession>A0A5C3LCG9</accession>
<evidence type="ECO:0000256" key="7">
    <source>
        <dbReference type="PIRSR" id="PIRSR016020-2"/>
    </source>
</evidence>
<dbReference type="GO" id="GO:0047938">
    <property type="term" value="F:glucose-6-phosphate 1-epimerase activity"/>
    <property type="evidence" value="ECO:0007669"/>
    <property type="project" value="UniProtKB-UniRule"/>
</dbReference>
<dbReference type="InterPro" id="IPR014718">
    <property type="entry name" value="GH-type_carb-bd"/>
</dbReference>
<dbReference type="GO" id="GO:0030246">
    <property type="term" value="F:carbohydrate binding"/>
    <property type="evidence" value="ECO:0007669"/>
    <property type="project" value="UniProtKB-UniRule"/>
</dbReference>
<evidence type="ECO:0000256" key="3">
    <source>
        <dbReference type="ARBA" id="ARBA00012083"/>
    </source>
</evidence>
<feature type="active site" evidence="6">
    <location>
        <position position="267"/>
    </location>
</feature>
<organism evidence="8 9">
    <name type="scientific">Coprinopsis marcescibilis</name>
    <name type="common">Agaric fungus</name>
    <name type="synonym">Psathyrella marcescibilis</name>
    <dbReference type="NCBI Taxonomy" id="230819"/>
    <lineage>
        <taxon>Eukaryota</taxon>
        <taxon>Fungi</taxon>
        <taxon>Dikarya</taxon>
        <taxon>Basidiomycota</taxon>
        <taxon>Agaricomycotina</taxon>
        <taxon>Agaricomycetes</taxon>
        <taxon>Agaricomycetidae</taxon>
        <taxon>Agaricales</taxon>
        <taxon>Agaricineae</taxon>
        <taxon>Psathyrellaceae</taxon>
        <taxon>Coprinopsis</taxon>
    </lineage>
</organism>
<dbReference type="PANTHER" id="PTHR11122:SF13">
    <property type="entry name" value="GLUCOSE-6-PHOSPHATE 1-EPIMERASE"/>
    <property type="match status" value="1"/>
</dbReference>